<evidence type="ECO:0008006" key="4">
    <source>
        <dbReference type="Google" id="ProtNLM"/>
    </source>
</evidence>
<dbReference type="RefSeq" id="XP_018703693.1">
    <property type="nucleotide sequence ID" value="XM_018849122.1"/>
</dbReference>
<reference evidence="2 3" key="1">
    <citation type="journal article" date="2016" name="Genome Biol. Evol.">
        <title>Divergent and convergent evolution of fungal pathogenicity.</title>
        <authorList>
            <person name="Shang Y."/>
            <person name="Xiao G."/>
            <person name="Zheng P."/>
            <person name="Cen K."/>
            <person name="Zhan S."/>
            <person name="Wang C."/>
        </authorList>
    </citation>
    <scope>NUCLEOTIDE SEQUENCE [LARGE SCALE GENOMIC DNA]</scope>
    <source>
        <strain evidence="2 3">ARSEF 2679</strain>
    </source>
</reference>
<evidence type="ECO:0000313" key="2">
    <source>
        <dbReference type="EMBL" id="OAA61438.1"/>
    </source>
</evidence>
<dbReference type="OrthoDB" id="4611802at2759"/>
<feature type="signal peptide" evidence="1">
    <location>
        <begin position="1"/>
        <end position="18"/>
    </location>
</feature>
<dbReference type="EMBL" id="AZHB01000013">
    <property type="protein sequence ID" value="OAA61438.1"/>
    <property type="molecule type" value="Genomic_DNA"/>
</dbReference>
<keyword evidence="1" id="KW-0732">Signal</keyword>
<proteinExistence type="predicted"/>
<dbReference type="GeneID" id="30021809"/>
<evidence type="ECO:0000256" key="1">
    <source>
        <dbReference type="SAM" id="SignalP"/>
    </source>
</evidence>
<dbReference type="Proteomes" id="UP000076744">
    <property type="component" value="Unassembled WGS sequence"/>
</dbReference>
<sequence>MKLLSVFVLATSVAAASADHKCKPATYRCESSRQAWDVCNTSGDWVFAGRCPPGTVCLFNKQNGSPYCLPRHIVQGDADGQENDEVHEQL</sequence>
<comment type="caution">
    <text evidence="2">The sequence shown here is derived from an EMBL/GenBank/DDBJ whole genome shotgun (WGS) entry which is preliminary data.</text>
</comment>
<protein>
    <recommendedName>
        <fullName evidence="4">Carbohydrate-binding module family 19 protein</fullName>
    </recommendedName>
</protein>
<organism evidence="2 3">
    <name type="scientific">Cordyceps fumosorosea (strain ARSEF 2679)</name>
    <name type="common">Isaria fumosorosea</name>
    <dbReference type="NCBI Taxonomy" id="1081104"/>
    <lineage>
        <taxon>Eukaryota</taxon>
        <taxon>Fungi</taxon>
        <taxon>Dikarya</taxon>
        <taxon>Ascomycota</taxon>
        <taxon>Pezizomycotina</taxon>
        <taxon>Sordariomycetes</taxon>
        <taxon>Hypocreomycetidae</taxon>
        <taxon>Hypocreales</taxon>
        <taxon>Cordycipitaceae</taxon>
        <taxon>Cordyceps</taxon>
    </lineage>
</organism>
<dbReference type="AlphaFoldDB" id="A0A167UC53"/>
<feature type="chain" id="PRO_5007892942" description="Carbohydrate-binding module family 19 protein" evidence="1">
    <location>
        <begin position="19"/>
        <end position="90"/>
    </location>
</feature>
<name>A0A167UC53_CORFA</name>
<accession>A0A167UC53</accession>
<keyword evidence="3" id="KW-1185">Reference proteome</keyword>
<evidence type="ECO:0000313" key="3">
    <source>
        <dbReference type="Proteomes" id="UP000076744"/>
    </source>
</evidence>
<gene>
    <name evidence="2" type="ORF">ISF_05517</name>
</gene>